<dbReference type="PROSITE" id="PS51186">
    <property type="entry name" value="GNAT"/>
    <property type="match status" value="1"/>
</dbReference>
<comment type="caution">
    <text evidence="2">The sequence shown here is derived from an EMBL/GenBank/DDBJ whole genome shotgun (WGS) entry which is preliminary data.</text>
</comment>
<dbReference type="Pfam" id="PF13420">
    <property type="entry name" value="Acetyltransf_4"/>
    <property type="match status" value="1"/>
</dbReference>
<organism evidence="2 3">
    <name type="scientific">Bacillus carboniphilus</name>
    <dbReference type="NCBI Taxonomy" id="86663"/>
    <lineage>
        <taxon>Bacteria</taxon>
        <taxon>Bacillati</taxon>
        <taxon>Bacillota</taxon>
        <taxon>Bacilli</taxon>
        <taxon>Bacillales</taxon>
        <taxon>Bacillaceae</taxon>
        <taxon>Bacillus</taxon>
    </lineage>
</organism>
<dbReference type="EMBL" id="BAAADJ010000006">
    <property type="protein sequence ID" value="GAA0319205.1"/>
    <property type="molecule type" value="Genomic_DNA"/>
</dbReference>
<name>A0ABN0VWS5_9BACI</name>
<protein>
    <submittedName>
        <fullName evidence="2">GNAT family protein</fullName>
    </submittedName>
</protein>
<gene>
    <name evidence="2" type="ORF">GCM10008967_07170</name>
</gene>
<dbReference type="PANTHER" id="PTHR43415">
    <property type="entry name" value="SPERMIDINE N(1)-ACETYLTRANSFERASE"/>
    <property type="match status" value="1"/>
</dbReference>
<dbReference type="SUPFAM" id="SSF55729">
    <property type="entry name" value="Acyl-CoA N-acyltransferases (Nat)"/>
    <property type="match status" value="1"/>
</dbReference>
<dbReference type="InterPro" id="IPR000182">
    <property type="entry name" value="GNAT_dom"/>
</dbReference>
<accession>A0ABN0VWS5</accession>
<dbReference type="NCBIfam" id="TIGR03585">
    <property type="entry name" value="PseH"/>
    <property type="match status" value="1"/>
</dbReference>
<evidence type="ECO:0000313" key="2">
    <source>
        <dbReference type="EMBL" id="GAA0319205.1"/>
    </source>
</evidence>
<feature type="domain" description="N-acetyltransferase" evidence="1">
    <location>
        <begin position="7"/>
        <end position="163"/>
    </location>
</feature>
<dbReference type="InterPro" id="IPR020036">
    <property type="entry name" value="PseH"/>
</dbReference>
<dbReference type="PANTHER" id="PTHR43415:SF3">
    <property type="entry name" value="GNAT-FAMILY ACETYLTRANSFERASE"/>
    <property type="match status" value="1"/>
</dbReference>
<sequence>MSLFQKAKLMDIKETDLQLILDWRNQESIRKVMYNSDIILLDEHIRWFESLRKSEKAISKIFYYENIPFGVININQIDKTNKKCEWGFYIGNKNAPRGMGTVLGFISLNYIFDDLSMRKVNAEVLSMNEKSISLHRKLGFTQEGLLRKHIIKDKNYIDIYLFGLLQEEWKGKSDYIKSVIKGRYL</sequence>
<dbReference type="Proteomes" id="UP001500782">
    <property type="component" value="Unassembled WGS sequence"/>
</dbReference>
<reference evidence="2 3" key="1">
    <citation type="journal article" date="2019" name="Int. J. Syst. Evol. Microbiol.">
        <title>The Global Catalogue of Microorganisms (GCM) 10K type strain sequencing project: providing services to taxonomists for standard genome sequencing and annotation.</title>
        <authorList>
            <consortium name="The Broad Institute Genomics Platform"/>
            <consortium name="The Broad Institute Genome Sequencing Center for Infectious Disease"/>
            <person name="Wu L."/>
            <person name="Ma J."/>
        </authorList>
    </citation>
    <scope>NUCLEOTIDE SEQUENCE [LARGE SCALE GENOMIC DNA]</scope>
    <source>
        <strain evidence="2 3">JCM 9731</strain>
    </source>
</reference>
<dbReference type="InterPro" id="IPR016181">
    <property type="entry name" value="Acyl_CoA_acyltransferase"/>
</dbReference>
<evidence type="ECO:0000259" key="1">
    <source>
        <dbReference type="PROSITE" id="PS51186"/>
    </source>
</evidence>
<dbReference type="RefSeq" id="WP_343796450.1">
    <property type="nucleotide sequence ID" value="NZ_BAAADJ010000006.1"/>
</dbReference>
<keyword evidence="3" id="KW-1185">Reference proteome</keyword>
<proteinExistence type="predicted"/>
<evidence type="ECO:0000313" key="3">
    <source>
        <dbReference type="Proteomes" id="UP001500782"/>
    </source>
</evidence>
<dbReference type="Gene3D" id="3.40.630.30">
    <property type="match status" value="1"/>
</dbReference>